<keyword evidence="2" id="KW-1185">Reference proteome</keyword>
<dbReference type="EMBL" id="QJKJ01007865">
    <property type="protein sequence ID" value="RDX81656.1"/>
    <property type="molecule type" value="Genomic_DNA"/>
</dbReference>
<comment type="caution">
    <text evidence="1">The sequence shown here is derived from an EMBL/GenBank/DDBJ whole genome shotgun (WGS) entry which is preliminary data.</text>
</comment>
<evidence type="ECO:0000313" key="1">
    <source>
        <dbReference type="EMBL" id="RDX81656.1"/>
    </source>
</evidence>
<protein>
    <submittedName>
        <fullName evidence="1">Uncharacterized protein</fullName>
    </submittedName>
</protein>
<feature type="non-terminal residue" evidence="1">
    <location>
        <position position="1"/>
    </location>
</feature>
<evidence type="ECO:0000313" key="2">
    <source>
        <dbReference type="Proteomes" id="UP000257109"/>
    </source>
</evidence>
<accession>A0A371FTN0</accession>
<name>A0A371FTN0_MUCPR</name>
<gene>
    <name evidence="1" type="ORF">CR513_37640</name>
</gene>
<organism evidence="1 2">
    <name type="scientific">Mucuna pruriens</name>
    <name type="common">Velvet bean</name>
    <name type="synonym">Dolichos pruriens</name>
    <dbReference type="NCBI Taxonomy" id="157652"/>
    <lineage>
        <taxon>Eukaryota</taxon>
        <taxon>Viridiplantae</taxon>
        <taxon>Streptophyta</taxon>
        <taxon>Embryophyta</taxon>
        <taxon>Tracheophyta</taxon>
        <taxon>Spermatophyta</taxon>
        <taxon>Magnoliopsida</taxon>
        <taxon>eudicotyledons</taxon>
        <taxon>Gunneridae</taxon>
        <taxon>Pentapetalae</taxon>
        <taxon>rosids</taxon>
        <taxon>fabids</taxon>
        <taxon>Fabales</taxon>
        <taxon>Fabaceae</taxon>
        <taxon>Papilionoideae</taxon>
        <taxon>50 kb inversion clade</taxon>
        <taxon>NPAAA clade</taxon>
        <taxon>indigoferoid/millettioid clade</taxon>
        <taxon>Phaseoleae</taxon>
        <taxon>Mucuna</taxon>
    </lineage>
</organism>
<proteinExistence type="predicted"/>
<dbReference type="AlphaFoldDB" id="A0A371FTN0"/>
<reference evidence="1" key="1">
    <citation type="submission" date="2018-05" db="EMBL/GenBank/DDBJ databases">
        <title>Draft genome of Mucuna pruriens seed.</title>
        <authorList>
            <person name="Nnadi N.E."/>
            <person name="Vos R."/>
            <person name="Hasami M.H."/>
            <person name="Devisetty U.K."/>
            <person name="Aguiy J.C."/>
        </authorList>
    </citation>
    <scope>NUCLEOTIDE SEQUENCE [LARGE SCALE GENOMIC DNA]</scope>
    <source>
        <strain evidence="1">JCA_2017</strain>
    </source>
</reference>
<sequence length="61" mass="7206">MDSIKADFEKSYDSMDWIFLDYMMVKFDLMKNGDHGYGRLCSTKWKFFGGNYDSKATGIWI</sequence>
<dbReference type="Proteomes" id="UP000257109">
    <property type="component" value="Unassembled WGS sequence"/>
</dbReference>